<reference evidence="1 2" key="1">
    <citation type="submission" date="2007-08" db="EMBL/GenBank/DDBJ databases">
        <authorList>
            <consortium name="The Vibrio harveyi Genome Sequencing Project"/>
            <person name="Bassler B."/>
            <person name="Clifton S.W."/>
            <person name="Fulton L."/>
            <person name="Delehaunty K."/>
            <person name="Fronick C."/>
            <person name="Harrison M."/>
            <person name="Markivic C."/>
            <person name="Fulton R."/>
            <person name="Tin-Wollam A.-M."/>
            <person name="Shah N."/>
            <person name="Pepin K."/>
            <person name="Nash W."/>
            <person name="Thiruvilangam P."/>
            <person name="Bhonagiri V."/>
            <person name="Waters C."/>
            <person name="Tu K.C."/>
            <person name="Irgon J."/>
            <person name="Wilson R.K."/>
        </authorList>
    </citation>
    <scope>NUCLEOTIDE SEQUENCE [LARGE SCALE GENOMIC DNA]</scope>
    <source>
        <strain evidence="2">ATCC BAA-1116 / BB120</strain>
    </source>
</reference>
<evidence type="ECO:0000313" key="2">
    <source>
        <dbReference type="Proteomes" id="UP000008152"/>
    </source>
</evidence>
<dbReference type="EMBL" id="CP000790">
    <property type="protein sequence ID" value="ABU74421.1"/>
    <property type="molecule type" value="Genomic_DNA"/>
</dbReference>
<accession>A7N4U3</accession>
<gene>
    <name evidence="1" type="ordered locus">VIBHAR_06530</name>
</gene>
<organism evidence="1 2">
    <name type="scientific">Vibrio campbellii (strain ATCC BAA-1116)</name>
    <dbReference type="NCBI Taxonomy" id="2902295"/>
    <lineage>
        <taxon>Bacteria</taxon>
        <taxon>Pseudomonadati</taxon>
        <taxon>Pseudomonadota</taxon>
        <taxon>Gammaproteobacteria</taxon>
        <taxon>Vibrionales</taxon>
        <taxon>Vibrionaceae</taxon>
        <taxon>Vibrio</taxon>
    </lineage>
</organism>
<evidence type="ECO:0000313" key="1">
    <source>
        <dbReference type="EMBL" id="ABU74421.1"/>
    </source>
</evidence>
<dbReference type="KEGG" id="vha:VIBHAR_06530"/>
<dbReference type="AlphaFoldDB" id="A7N4U3"/>
<proteinExistence type="predicted"/>
<protein>
    <submittedName>
        <fullName evidence="1">Uncharacterized protein</fullName>
    </submittedName>
</protein>
<dbReference type="Proteomes" id="UP000008152">
    <property type="component" value="Chromosome II"/>
</dbReference>
<name>A7N4U3_VIBC1</name>
<dbReference type="PATRIC" id="fig|338187.25.peg.3860"/>
<sequence length="110" mass="12694">MFISRVTEFVTKYFWMSIIQLSEGEGVSNIYANTARGHRSDLFLIGWRINYPIQVMKYGMISALAKSMKNAQTKGTMIKAWCELPYFFATADMFAIAVENRTFVANRKEE</sequence>